<reference evidence="5" key="1">
    <citation type="journal article" date="2019" name="Int. J. Syst. Evol. Microbiol.">
        <title>The Global Catalogue of Microorganisms (GCM) 10K type strain sequencing project: providing services to taxonomists for standard genome sequencing and annotation.</title>
        <authorList>
            <consortium name="The Broad Institute Genomics Platform"/>
            <consortium name="The Broad Institute Genome Sequencing Center for Infectious Disease"/>
            <person name="Wu L."/>
            <person name="Ma J."/>
        </authorList>
    </citation>
    <scope>NUCLEOTIDE SEQUENCE [LARGE SCALE GENOMIC DNA]</scope>
    <source>
        <strain evidence="5">VKM B-3226</strain>
    </source>
</reference>
<accession>A0ABV7S191</accession>
<evidence type="ECO:0000313" key="5">
    <source>
        <dbReference type="Proteomes" id="UP001595596"/>
    </source>
</evidence>
<dbReference type="EMBL" id="JBHRXE010000041">
    <property type="protein sequence ID" value="MFC3570699.1"/>
    <property type="molecule type" value="Genomic_DNA"/>
</dbReference>
<dbReference type="InterPro" id="IPR036890">
    <property type="entry name" value="HATPase_C_sf"/>
</dbReference>
<gene>
    <name evidence="4" type="ORF">ACFOMP_14680</name>
</gene>
<dbReference type="Pfam" id="PF13581">
    <property type="entry name" value="HATPase_c_2"/>
    <property type="match status" value="1"/>
</dbReference>
<evidence type="ECO:0000256" key="2">
    <source>
        <dbReference type="SAM" id="MobiDB-lite"/>
    </source>
</evidence>
<name>A0ABV7S191_9RHOB</name>
<keyword evidence="1" id="KW-0418">Kinase</keyword>
<dbReference type="InterPro" id="IPR003594">
    <property type="entry name" value="HATPase_dom"/>
</dbReference>
<feature type="region of interest" description="Disordered" evidence="2">
    <location>
        <begin position="1"/>
        <end position="21"/>
    </location>
</feature>
<organism evidence="4 5">
    <name type="scientific">Paracoccus simplex</name>
    <dbReference type="NCBI Taxonomy" id="2086346"/>
    <lineage>
        <taxon>Bacteria</taxon>
        <taxon>Pseudomonadati</taxon>
        <taxon>Pseudomonadota</taxon>
        <taxon>Alphaproteobacteria</taxon>
        <taxon>Rhodobacterales</taxon>
        <taxon>Paracoccaceae</taxon>
        <taxon>Paracoccus</taxon>
    </lineage>
</organism>
<dbReference type="SUPFAM" id="SSF55874">
    <property type="entry name" value="ATPase domain of HSP90 chaperone/DNA topoisomerase II/histidine kinase"/>
    <property type="match status" value="1"/>
</dbReference>
<dbReference type="PANTHER" id="PTHR35526">
    <property type="entry name" value="ANTI-SIGMA-F FACTOR RSBW-RELATED"/>
    <property type="match status" value="1"/>
</dbReference>
<dbReference type="RefSeq" id="WP_379031842.1">
    <property type="nucleotide sequence ID" value="NZ_JBHRXE010000041.1"/>
</dbReference>
<evidence type="ECO:0000313" key="4">
    <source>
        <dbReference type="EMBL" id="MFC3570699.1"/>
    </source>
</evidence>
<evidence type="ECO:0000259" key="3">
    <source>
        <dbReference type="Pfam" id="PF13581"/>
    </source>
</evidence>
<feature type="region of interest" description="Disordered" evidence="2">
    <location>
        <begin position="177"/>
        <end position="210"/>
    </location>
</feature>
<dbReference type="PANTHER" id="PTHR35526:SF3">
    <property type="entry name" value="ANTI-SIGMA-F FACTOR RSBW"/>
    <property type="match status" value="1"/>
</dbReference>
<dbReference type="CDD" id="cd16936">
    <property type="entry name" value="HATPase_RsbW-like"/>
    <property type="match status" value="1"/>
</dbReference>
<evidence type="ECO:0000256" key="1">
    <source>
        <dbReference type="ARBA" id="ARBA00022527"/>
    </source>
</evidence>
<keyword evidence="1" id="KW-0723">Serine/threonine-protein kinase</keyword>
<comment type="caution">
    <text evidence="4">The sequence shown here is derived from an EMBL/GenBank/DDBJ whole genome shotgun (WGS) entry which is preliminary data.</text>
</comment>
<dbReference type="Gene3D" id="3.30.565.10">
    <property type="entry name" value="Histidine kinase-like ATPase, C-terminal domain"/>
    <property type="match status" value="1"/>
</dbReference>
<dbReference type="GO" id="GO:0005524">
    <property type="term" value="F:ATP binding"/>
    <property type="evidence" value="ECO:0007669"/>
    <property type="project" value="UniProtKB-KW"/>
</dbReference>
<protein>
    <submittedName>
        <fullName evidence="4">ATP-binding protein</fullName>
    </submittedName>
</protein>
<keyword evidence="1" id="KW-0808">Transferase</keyword>
<dbReference type="InterPro" id="IPR050267">
    <property type="entry name" value="Anti-sigma-factor_SerPK"/>
</dbReference>
<sequence length="210" mass="22759">MNVPPPPPDRRLHRPSAGPRPMFHRMFRADPETVRAALLFLRQRFDGSAEDEVVARLELALAEVLNNICEHGTRSEATRLGGRPHAPLIHLCVARHVGGIACAVTDDGRPLPLSCLDPRCLPHPGFDAGDSASVLLLPEGGFGWFLIQELTASLSYFREGRRNFLAFIVPVTEPLMQGAPAPGPAKDTAPLSSARIAADSGRPGIRRTSR</sequence>
<keyword evidence="4" id="KW-0547">Nucleotide-binding</keyword>
<feature type="domain" description="Histidine kinase/HSP90-like ATPase" evidence="3">
    <location>
        <begin position="27"/>
        <end position="166"/>
    </location>
</feature>
<keyword evidence="4" id="KW-0067">ATP-binding</keyword>
<dbReference type="Proteomes" id="UP001595596">
    <property type="component" value="Unassembled WGS sequence"/>
</dbReference>
<keyword evidence="5" id="KW-1185">Reference proteome</keyword>
<proteinExistence type="predicted"/>